<sequence>MLTKEVANQMVEQTMIRLSRNINVMDPTGLIVASGEPIRLQQLHEGAAYVGRTGETLVISEEVAGDWPGSKAGINLPLFYKDKLVAVIGITGNPGDLESVAPLVQLTCELMLHQSIVTAESEWNRKWKDDAITELWITGELSHATRERIALSHISVAGPLCCSLFRDTLGNTNTLRRKLEDFFDWPDKVIGVGVNGEVVVLTSGLSEERLKEKFKRLLGLLPTLQISVGKCVDSLEVLGESLHASQVTQANQTTPLASFSEFELTYLLHQVPELGRSQYSRTLLASLDAKALETLGALFASDLSIRGAAERLGVHRHTLSYRIQQIEELTGLHPLRFEDAASLWLALKWRDV</sequence>
<dbReference type="PANTHER" id="PTHR33744:SF15">
    <property type="entry name" value="CARBOHYDRATE DIACID REGULATOR"/>
    <property type="match status" value="1"/>
</dbReference>
<dbReference type="EMBL" id="NOKQ01000220">
    <property type="protein sequence ID" value="OZS77544.1"/>
    <property type="molecule type" value="Genomic_DNA"/>
</dbReference>
<reference evidence="3 4" key="1">
    <citation type="submission" date="2017-07" db="EMBL/GenBank/DDBJ databases">
        <title>Tetzosporium hominis gen.nov. sp.nov.</title>
        <authorList>
            <person name="Tetz G."/>
            <person name="Tetz V."/>
        </authorList>
    </citation>
    <scope>NUCLEOTIDE SEQUENCE [LARGE SCALE GENOMIC DNA]</scope>
    <source>
        <strain evidence="3 4">VT-49</strain>
    </source>
</reference>
<dbReference type="InterPro" id="IPR008599">
    <property type="entry name" value="Diacid_rec"/>
</dbReference>
<dbReference type="Gene3D" id="1.10.10.2840">
    <property type="entry name" value="PucR C-terminal helix-turn-helix domain"/>
    <property type="match status" value="1"/>
</dbReference>
<feature type="domain" description="PucR C-terminal helix-turn-helix" evidence="2">
    <location>
        <begin position="292"/>
        <end position="348"/>
    </location>
</feature>
<dbReference type="InterPro" id="IPR025736">
    <property type="entry name" value="PucR_C-HTH_dom"/>
</dbReference>
<dbReference type="InterPro" id="IPR051448">
    <property type="entry name" value="CdaR-like_regulators"/>
</dbReference>
<dbReference type="AlphaFoldDB" id="A0A264W1W4"/>
<organism evidence="3 4">
    <name type="scientific">Tetzosporium hominis</name>
    <dbReference type="NCBI Taxonomy" id="2020506"/>
    <lineage>
        <taxon>Bacteria</taxon>
        <taxon>Bacillati</taxon>
        <taxon>Bacillota</taxon>
        <taxon>Bacilli</taxon>
        <taxon>Bacillales</taxon>
        <taxon>Caryophanaceae</taxon>
        <taxon>Tetzosporium</taxon>
    </lineage>
</organism>
<protein>
    <recommendedName>
        <fullName evidence="5">Sugar diacid utilization regulator</fullName>
    </recommendedName>
</protein>
<evidence type="ECO:0000313" key="3">
    <source>
        <dbReference type="EMBL" id="OZS77544.1"/>
    </source>
</evidence>
<evidence type="ECO:0008006" key="5">
    <source>
        <dbReference type="Google" id="ProtNLM"/>
    </source>
</evidence>
<dbReference type="PANTHER" id="PTHR33744">
    <property type="entry name" value="CARBOHYDRATE DIACID REGULATOR"/>
    <property type="match status" value="1"/>
</dbReference>
<keyword evidence="4" id="KW-1185">Reference proteome</keyword>
<dbReference type="RefSeq" id="WP_094943395.1">
    <property type="nucleotide sequence ID" value="NZ_NOKQ01000220.1"/>
</dbReference>
<evidence type="ECO:0000313" key="4">
    <source>
        <dbReference type="Proteomes" id="UP000217065"/>
    </source>
</evidence>
<gene>
    <name evidence="3" type="ORF">CF394_10020</name>
</gene>
<dbReference type="OrthoDB" id="9792148at2"/>
<evidence type="ECO:0000259" key="2">
    <source>
        <dbReference type="Pfam" id="PF13556"/>
    </source>
</evidence>
<feature type="domain" description="Putative sugar diacid recognition" evidence="1">
    <location>
        <begin position="2"/>
        <end position="134"/>
    </location>
</feature>
<accession>A0A264W1W4</accession>
<name>A0A264W1W4_9BACL</name>
<dbReference type="InterPro" id="IPR042070">
    <property type="entry name" value="PucR_C-HTH_sf"/>
</dbReference>
<evidence type="ECO:0000259" key="1">
    <source>
        <dbReference type="Pfam" id="PF05651"/>
    </source>
</evidence>
<dbReference type="Proteomes" id="UP000217065">
    <property type="component" value="Unassembled WGS sequence"/>
</dbReference>
<dbReference type="Pfam" id="PF13556">
    <property type="entry name" value="HTH_30"/>
    <property type="match status" value="1"/>
</dbReference>
<proteinExistence type="predicted"/>
<dbReference type="Pfam" id="PF05651">
    <property type="entry name" value="Diacid_rec"/>
    <property type="match status" value="1"/>
</dbReference>
<comment type="caution">
    <text evidence="3">The sequence shown here is derived from an EMBL/GenBank/DDBJ whole genome shotgun (WGS) entry which is preliminary data.</text>
</comment>